<protein>
    <submittedName>
        <fullName evidence="1">Uncharacterized protein</fullName>
    </submittedName>
</protein>
<gene>
    <name evidence="1" type="ORF">GsuE55_34670</name>
</gene>
<dbReference type="EMBL" id="AP022557">
    <property type="protein sequence ID" value="BBW98634.1"/>
    <property type="molecule type" value="Genomic_DNA"/>
</dbReference>
<keyword evidence="2" id="KW-1185">Reference proteome</keyword>
<dbReference type="Proteomes" id="UP000501421">
    <property type="component" value="Chromosome"/>
</dbReference>
<proteinExistence type="predicted"/>
<dbReference type="AlphaFoldDB" id="A0A679G0K8"/>
<evidence type="ECO:0000313" key="1">
    <source>
        <dbReference type="EMBL" id="BBW98634.1"/>
    </source>
</evidence>
<dbReference type="RefSeq" id="WP_033844586.1">
    <property type="nucleotide sequence ID" value="NZ_AP022557.1"/>
</dbReference>
<reference evidence="2" key="1">
    <citation type="journal article" date="2020" name="Microbiol. Resour. Announc.">
        <title>Complete Genome Sequence of Geobacillus sp. Strain E55-1, Isolated from Mine Geyser in Japan.</title>
        <authorList>
            <person name="Miyazaki K."/>
            <person name="Hase E."/>
            <person name="Tokito N."/>
        </authorList>
    </citation>
    <scope>NUCLEOTIDE SEQUENCE [LARGE SCALE GENOMIC DNA]</scope>
    <source>
        <strain evidence="2">E55-1</strain>
    </source>
</reference>
<sequence length="91" mass="9076">MSFISSLLHKAFPNDPKFLQKSIANGAAKGAAWGAATGGTIEMVLSGGNKQKVEVGTAAGAVWGGNIGAIKGAISGSIRYGIGVALFGKAR</sequence>
<evidence type="ECO:0000313" key="2">
    <source>
        <dbReference type="Proteomes" id="UP000501421"/>
    </source>
</evidence>
<accession>A0A679G0K8</accession>
<organism evidence="1 2">
    <name type="scientific">Geobacillus subterraneus</name>
    <dbReference type="NCBI Taxonomy" id="129338"/>
    <lineage>
        <taxon>Bacteria</taxon>
        <taxon>Bacillati</taxon>
        <taxon>Bacillota</taxon>
        <taxon>Bacilli</taxon>
        <taxon>Bacillales</taxon>
        <taxon>Anoxybacillaceae</taxon>
        <taxon>Geobacillus</taxon>
    </lineage>
</organism>
<name>A0A679G0K8_9BACL</name>